<protein>
    <submittedName>
        <fullName evidence="1">Uncharacterized protein</fullName>
    </submittedName>
</protein>
<dbReference type="PANTHER" id="PTHR21446">
    <property type="entry name" value="DUF3504 DOMAIN-CONTAINING PROTEIN"/>
    <property type="match status" value="1"/>
</dbReference>
<evidence type="ECO:0000313" key="2">
    <source>
        <dbReference type="Proteomes" id="UP000828390"/>
    </source>
</evidence>
<dbReference type="AlphaFoldDB" id="A0A9D4FQV0"/>
<name>A0A9D4FQV0_DREPO</name>
<gene>
    <name evidence="1" type="ORF">DPMN_156224</name>
</gene>
<dbReference type="EMBL" id="JAIWYP010000007">
    <property type="protein sequence ID" value="KAH3802546.1"/>
    <property type="molecule type" value="Genomic_DNA"/>
</dbReference>
<comment type="caution">
    <text evidence="1">The sequence shown here is derived from an EMBL/GenBank/DDBJ whole genome shotgun (WGS) entry which is preliminary data.</text>
</comment>
<organism evidence="1 2">
    <name type="scientific">Dreissena polymorpha</name>
    <name type="common">Zebra mussel</name>
    <name type="synonym">Mytilus polymorpha</name>
    <dbReference type="NCBI Taxonomy" id="45954"/>
    <lineage>
        <taxon>Eukaryota</taxon>
        <taxon>Metazoa</taxon>
        <taxon>Spiralia</taxon>
        <taxon>Lophotrochozoa</taxon>
        <taxon>Mollusca</taxon>
        <taxon>Bivalvia</taxon>
        <taxon>Autobranchia</taxon>
        <taxon>Heteroconchia</taxon>
        <taxon>Euheterodonta</taxon>
        <taxon>Imparidentia</taxon>
        <taxon>Neoheterodontei</taxon>
        <taxon>Myida</taxon>
        <taxon>Dreissenoidea</taxon>
        <taxon>Dreissenidae</taxon>
        <taxon>Dreissena</taxon>
    </lineage>
</organism>
<dbReference type="Proteomes" id="UP000828390">
    <property type="component" value="Unassembled WGS sequence"/>
</dbReference>
<accession>A0A9D4FQV0</accession>
<dbReference type="PANTHER" id="PTHR21446:SF12">
    <property type="entry name" value="POTASSIUM CHANNEL TETRAMERIZATION DOMAIN CONTAINING 1"/>
    <property type="match status" value="1"/>
</dbReference>
<evidence type="ECO:0000313" key="1">
    <source>
        <dbReference type="EMBL" id="KAH3802546.1"/>
    </source>
</evidence>
<dbReference type="InterPro" id="IPR052787">
    <property type="entry name" value="MAVS"/>
</dbReference>
<sequence length="80" mass="9466">MCKRISTEGKSNVQQKRPIDTEDIKKLYSSLAFDINTQTGLLNMVCFELCMHFFRRGRDNQREMKVDMIEFHSDDKGLYL</sequence>
<proteinExistence type="predicted"/>
<reference evidence="1" key="1">
    <citation type="journal article" date="2019" name="bioRxiv">
        <title>The Genome of the Zebra Mussel, Dreissena polymorpha: A Resource for Invasive Species Research.</title>
        <authorList>
            <person name="McCartney M.A."/>
            <person name="Auch B."/>
            <person name="Kono T."/>
            <person name="Mallez S."/>
            <person name="Zhang Y."/>
            <person name="Obille A."/>
            <person name="Becker A."/>
            <person name="Abrahante J.E."/>
            <person name="Garbe J."/>
            <person name="Badalamenti J.P."/>
            <person name="Herman A."/>
            <person name="Mangelson H."/>
            <person name="Liachko I."/>
            <person name="Sullivan S."/>
            <person name="Sone E.D."/>
            <person name="Koren S."/>
            <person name="Silverstein K.A.T."/>
            <person name="Beckman K.B."/>
            <person name="Gohl D.M."/>
        </authorList>
    </citation>
    <scope>NUCLEOTIDE SEQUENCE</scope>
    <source>
        <strain evidence="1">Duluth1</strain>
        <tissue evidence="1">Whole animal</tissue>
    </source>
</reference>
<keyword evidence="2" id="KW-1185">Reference proteome</keyword>
<reference evidence="1" key="2">
    <citation type="submission" date="2020-11" db="EMBL/GenBank/DDBJ databases">
        <authorList>
            <person name="McCartney M.A."/>
            <person name="Auch B."/>
            <person name="Kono T."/>
            <person name="Mallez S."/>
            <person name="Becker A."/>
            <person name="Gohl D.M."/>
            <person name="Silverstein K.A.T."/>
            <person name="Koren S."/>
            <person name="Bechman K.B."/>
            <person name="Herman A."/>
            <person name="Abrahante J.E."/>
            <person name="Garbe J."/>
        </authorList>
    </citation>
    <scope>NUCLEOTIDE SEQUENCE</scope>
    <source>
        <strain evidence="1">Duluth1</strain>
        <tissue evidence="1">Whole animal</tissue>
    </source>
</reference>